<dbReference type="AlphaFoldDB" id="A0A9P7QLZ9"/>
<reference evidence="3 4" key="1">
    <citation type="journal article" date="2020" name="bioRxiv">
        <title>Whole genome comparisons of ergot fungi reveals the divergence and evolution of species within the genus Claviceps are the result of varying mechanisms driving genome evolution and host range expansion.</title>
        <authorList>
            <person name="Wyka S.A."/>
            <person name="Mondo S.J."/>
            <person name="Liu M."/>
            <person name="Dettman J."/>
            <person name="Nalam V."/>
            <person name="Broders K.D."/>
        </authorList>
    </citation>
    <scope>NUCLEOTIDE SEQUENCE [LARGE SCALE GENOMIC DNA]</scope>
    <source>
        <strain evidence="3 4">Clav52</strain>
    </source>
</reference>
<feature type="region of interest" description="Disordered" evidence="1">
    <location>
        <begin position="111"/>
        <end position="233"/>
    </location>
</feature>
<evidence type="ECO:0000256" key="2">
    <source>
        <dbReference type="SAM" id="SignalP"/>
    </source>
</evidence>
<dbReference type="EMBL" id="SRRH01000045">
    <property type="protein sequence ID" value="KAG6301355.1"/>
    <property type="molecule type" value="Genomic_DNA"/>
</dbReference>
<feature type="signal peptide" evidence="2">
    <location>
        <begin position="1"/>
        <end position="17"/>
    </location>
</feature>
<feature type="compositionally biased region" description="Polar residues" evidence="1">
    <location>
        <begin position="179"/>
        <end position="189"/>
    </location>
</feature>
<proteinExistence type="predicted"/>
<feature type="compositionally biased region" description="Low complexity" evidence="1">
    <location>
        <begin position="204"/>
        <end position="233"/>
    </location>
</feature>
<protein>
    <submittedName>
        <fullName evidence="3">Uncharacterized protein</fullName>
    </submittedName>
</protein>
<keyword evidence="2" id="KW-0732">Signal</keyword>
<accession>A0A9P7QLZ9</accession>
<sequence>MKAATVVFAISPVVVSAIASGGPPAGALVNCAKPNANYCLGGDGILRCGADSIGIQGRCSDNVAGYPPFGGMASCQESSELAGDAACVKNCVVYAAQPYTLPAHKCTPSYTATGSHTGTPTGPATIPEETNTRTASNSATNTKPMTTDTGIMSIPEGTSFEMPSATTHENHTTWTFTNPSRNSSMTTSHSKSDKRPIETDTDTDTASSQPTTTATFTSTKTGTGTGTGTSTPTSTAAANVNQAAGALAAAGFVAALFL</sequence>
<evidence type="ECO:0000313" key="4">
    <source>
        <dbReference type="Proteomes" id="UP000707071"/>
    </source>
</evidence>
<gene>
    <name evidence="3" type="ORF">E4U09_005359</name>
</gene>
<feature type="compositionally biased region" description="Low complexity" evidence="1">
    <location>
        <begin position="132"/>
        <end position="142"/>
    </location>
</feature>
<evidence type="ECO:0000313" key="3">
    <source>
        <dbReference type="EMBL" id="KAG6301355.1"/>
    </source>
</evidence>
<comment type="caution">
    <text evidence="3">The sequence shown here is derived from an EMBL/GenBank/DDBJ whole genome shotgun (WGS) entry which is preliminary data.</text>
</comment>
<name>A0A9P7QLZ9_9HYPO</name>
<feature type="compositionally biased region" description="Polar residues" evidence="1">
    <location>
        <begin position="111"/>
        <end position="122"/>
    </location>
</feature>
<organism evidence="3 4">
    <name type="scientific">Claviceps aff. purpurea</name>
    <dbReference type="NCBI Taxonomy" id="1967640"/>
    <lineage>
        <taxon>Eukaryota</taxon>
        <taxon>Fungi</taxon>
        <taxon>Dikarya</taxon>
        <taxon>Ascomycota</taxon>
        <taxon>Pezizomycotina</taxon>
        <taxon>Sordariomycetes</taxon>
        <taxon>Hypocreomycetidae</taxon>
        <taxon>Hypocreales</taxon>
        <taxon>Clavicipitaceae</taxon>
        <taxon>Claviceps</taxon>
    </lineage>
</organism>
<keyword evidence="4" id="KW-1185">Reference proteome</keyword>
<feature type="chain" id="PRO_5040484545" evidence="2">
    <location>
        <begin position="18"/>
        <end position="258"/>
    </location>
</feature>
<dbReference type="Proteomes" id="UP000707071">
    <property type="component" value="Unassembled WGS sequence"/>
</dbReference>
<evidence type="ECO:0000256" key="1">
    <source>
        <dbReference type="SAM" id="MobiDB-lite"/>
    </source>
</evidence>